<evidence type="ECO:0000259" key="3">
    <source>
        <dbReference type="PROSITE" id="PS50894"/>
    </source>
</evidence>
<feature type="modified residue" description="Phosphohistidine" evidence="2">
    <location>
        <position position="46"/>
    </location>
</feature>
<dbReference type="PROSITE" id="PS50894">
    <property type="entry name" value="HPT"/>
    <property type="match status" value="1"/>
</dbReference>
<dbReference type="Gene3D" id="1.20.120.160">
    <property type="entry name" value="HPT domain"/>
    <property type="match status" value="1"/>
</dbReference>
<proteinExistence type="predicted"/>
<keyword evidence="1" id="KW-0902">Two-component regulatory system</keyword>
<evidence type="ECO:0000256" key="1">
    <source>
        <dbReference type="ARBA" id="ARBA00023012"/>
    </source>
</evidence>
<gene>
    <name evidence="4" type="ORF">MU848_14660</name>
</gene>
<keyword evidence="5" id="KW-1185">Reference proteome</keyword>
<reference evidence="4 5" key="1">
    <citation type="submission" date="2022-04" db="EMBL/GenBank/DDBJ databases">
        <authorList>
            <person name="Huq M.A."/>
        </authorList>
    </citation>
    <scope>NUCLEOTIDE SEQUENCE [LARGE SCALE GENOMIC DNA]</scope>
    <source>
        <strain evidence="4 5">MAH-33</strain>
    </source>
</reference>
<dbReference type="EMBL" id="JALKHS010000011">
    <property type="protein sequence ID" value="MCK0532829.1"/>
    <property type="molecule type" value="Genomic_DNA"/>
</dbReference>
<feature type="domain" description="HPt" evidence="3">
    <location>
        <begin position="5"/>
        <end position="94"/>
    </location>
</feature>
<keyword evidence="2" id="KW-0597">Phosphoprotein</keyword>
<accession>A0ABT0E0P4</accession>
<organism evidence="4 5">
    <name type="scientific">Sphingobium agri</name>
    <dbReference type="NCBI Taxonomy" id="2933566"/>
    <lineage>
        <taxon>Bacteria</taxon>
        <taxon>Pseudomonadati</taxon>
        <taxon>Pseudomonadota</taxon>
        <taxon>Alphaproteobacteria</taxon>
        <taxon>Sphingomonadales</taxon>
        <taxon>Sphingomonadaceae</taxon>
        <taxon>Sphingobium</taxon>
    </lineage>
</organism>
<evidence type="ECO:0000313" key="4">
    <source>
        <dbReference type="EMBL" id="MCK0532829.1"/>
    </source>
</evidence>
<dbReference type="InterPro" id="IPR008207">
    <property type="entry name" value="Sig_transdc_His_kin_Hpt_dom"/>
</dbReference>
<evidence type="ECO:0000256" key="2">
    <source>
        <dbReference type="PROSITE-ProRule" id="PRU00110"/>
    </source>
</evidence>
<dbReference type="RefSeq" id="WP_247233737.1">
    <property type="nucleotide sequence ID" value="NZ_JALKHS010000011.1"/>
</dbReference>
<sequence>MTADAGARMMAVRDKFVARCREERAQLPAPESVRESDLERIGAAAHKIAGLAGTLGFSSLGEAAAQVDQHIASHVEIGPAYQLYIEELDCLLDI</sequence>
<protein>
    <submittedName>
        <fullName evidence="4">Hpt domain-containing protein</fullName>
    </submittedName>
</protein>
<dbReference type="InterPro" id="IPR036641">
    <property type="entry name" value="HPT_dom_sf"/>
</dbReference>
<evidence type="ECO:0000313" key="5">
    <source>
        <dbReference type="Proteomes" id="UP001203512"/>
    </source>
</evidence>
<dbReference type="Pfam" id="PF01627">
    <property type="entry name" value="Hpt"/>
    <property type="match status" value="1"/>
</dbReference>
<dbReference type="SUPFAM" id="SSF47226">
    <property type="entry name" value="Histidine-containing phosphotransfer domain, HPT domain"/>
    <property type="match status" value="1"/>
</dbReference>
<dbReference type="Proteomes" id="UP001203512">
    <property type="component" value="Unassembled WGS sequence"/>
</dbReference>
<name>A0ABT0E0P4_9SPHN</name>
<comment type="caution">
    <text evidence="4">The sequence shown here is derived from an EMBL/GenBank/DDBJ whole genome shotgun (WGS) entry which is preliminary data.</text>
</comment>